<name>A0A1I0BDR8_9BACI</name>
<feature type="transmembrane region" description="Helical" evidence="1">
    <location>
        <begin position="7"/>
        <end position="24"/>
    </location>
</feature>
<organism evidence="2 3">
    <name type="scientific">Salinibacillus kushneri</name>
    <dbReference type="NCBI Taxonomy" id="237682"/>
    <lineage>
        <taxon>Bacteria</taxon>
        <taxon>Bacillati</taxon>
        <taxon>Bacillota</taxon>
        <taxon>Bacilli</taxon>
        <taxon>Bacillales</taxon>
        <taxon>Bacillaceae</taxon>
        <taxon>Salinibacillus</taxon>
    </lineage>
</organism>
<dbReference type="GO" id="GO:0015234">
    <property type="term" value="F:thiamine transmembrane transporter activity"/>
    <property type="evidence" value="ECO:0007669"/>
    <property type="project" value="InterPro"/>
</dbReference>
<dbReference type="EMBL" id="FOHJ01000002">
    <property type="protein sequence ID" value="SET04664.1"/>
    <property type="molecule type" value="Genomic_DNA"/>
</dbReference>
<feature type="transmembrane region" description="Helical" evidence="1">
    <location>
        <begin position="61"/>
        <end position="80"/>
    </location>
</feature>
<dbReference type="Proteomes" id="UP000199095">
    <property type="component" value="Unassembled WGS sequence"/>
</dbReference>
<keyword evidence="3" id="KW-1185">Reference proteome</keyword>
<reference evidence="3" key="1">
    <citation type="submission" date="2016-10" db="EMBL/GenBank/DDBJ databases">
        <authorList>
            <person name="Varghese N."/>
            <person name="Submissions S."/>
        </authorList>
    </citation>
    <scope>NUCLEOTIDE SEQUENCE [LARGE SCALE GENOMIC DNA]</scope>
    <source>
        <strain evidence="3">CGMCC 1.3566</strain>
    </source>
</reference>
<dbReference type="Pfam" id="PF09515">
    <property type="entry name" value="Thia_YuaJ"/>
    <property type="match status" value="1"/>
</dbReference>
<feature type="transmembrane region" description="Helical" evidence="1">
    <location>
        <begin position="36"/>
        <end position="54"/>
    </location>
</feature>
<protein>
    <submittedName>
        <fullName evidence="2">Thiamine transporter</fullName>
    </submittedName>
</protein>
<keyword evidence="1" id="KW-0812">Transmembrane</keyword>
<feature type="transmembrane region" description="Helical" evidence="1">
    <location>
        <begin position="118"/>
        <end position="145"/>
    </location>
</feature>
<sequence>MTTNQSKVLFIVEIAIFTALALLFDELSKFLTGRFWPQGGSVSIGMLPVLIMAFRWGIKGGLLSGFLFGGLQLLLGASIYHPVQGFIDYFLAFTLVGVAGMFAKQVKEGITEGKSLKWISFMIMGTILGGFLRFLCHFVAGIVFFSSFAGDQPVVIYSLLYNGGYMSFSVLFCMILLTLLIPALPKKYFQSSPEAYSLKG</sequence>
<dbReference type="InterPro" id="IPR012651">
    <property type="entry name" value="Thia_Transptr_ThiT"/>
</dbReference>
<dbReference type="GO" id="GO:0005886">
    <property type="term" value="C:plasma membrane"/>
    <property type="evidence" value="ECO:0007669"/>
    <property type="project" value="InterPro"/>
</dbReference>
<evidence type="ECO:0000256" key="1">
    <source>
        <dbReference type="SAM" id="Phobius"/>
    </source>
</evidence>
<dbReference type="NCBIfam" id="TIGR02357">
    <property type="entry name" value="ECF_ThiT_YuaJ"/>
    <property type="match status" value="1"/>
</dbReference>
<evidence type="ECO:0000313" key="3">
    <source>
        <dbReference type="Proteomes" id="UP000199095"/>
    </source>
</evidence>
<accession>A0A1I0BDR8</accession>
<keyword evidence="1" id="KW-1133">Transmembrane helix</keyword>
<dbReference type="STRING" id="237682.SAMN05421676_102426"/>
<dbReference type="Gene3D" id="1.10.1760.20">
    <property type="match status" value="1"/>
</dbReference>
<dbReference type="AlphaFoldDB" id="A0A1I0BDR8"/>
<gene>
    <name evidence="2" type="ORF">SAMN05421676_102426</name>
</gene>
<evidence type="ECO:0000313" key="2">
    <source>
        <dbReference type="EMBL" id="SET04664.1"/>
    </source>
</evidence>
<keyword evidence="1" id="KW-0472">Membrane</keyword>
<feature type="transmembrane region" description="Helical" evidence="1">
    <location>
        <begin position="86"/>
        <end position="106"/>
    </location>
</feature>
<dbReference type="RefSeq" id="WP_245732715.1">
    <property type="nucleotide sequence ID" value="NZ_FOHJ01000002.1"/>
</dbReference>
<proteinExistence type="predicted"/>
<feature type="transmembrane region" description="Helical" evidence="1">
    <location>
        <begin position="165"/>
        <end position="184"/>
    </location>
</feature>